<evidence type="ECO:0008006" key="3">
    <source>
        <dbReference type="Google" id="ProtNLM"/>
    </source>
</evidence>
<keyword evidence="2" id="KW-1185">Reference proteome</keyword>
<dbReference type="EMBL" id="NWMW01000002">
    <property type="protein sequence ID" value="PCD02370.1"/>
    <property type="molecule type" value="Genomic_DNA"/>
</dbReference>
<dbReference type="InterPro" id="IPR029058">
    <property type="entry name" value="AB_hydrolase_fold"/>
</dbReference>
<protein>
    <recommendedName>
        <fullName evidence="3">Alpha/beta hydrolase</fullName>
    </recommendedName>
</protein>
<comment type="caution">
    <text evidence="1">The sequence shown here is derived from an EMBL/GenBank/DDBJ whole genome shotgun (WGS) entry which is preliminary data.</text>
</comment>
<reference evidence="1 2" key="1">
    <citation type="submission" date="2017-09" db="EMBL/GenBank/DDBJ databases">
        <title>Sphingomonas spermidinifaciens 9NM-10, whole genome shotgun sequence.</title>
        <authorList>
            <person name="Feng G."/>
            <person name="Zhu H."/>
        </authorList>
    </citation>
    <scope>NUCLEOTIDE SEQUENCE [LARGE SCALE GENOMIC DNA]</scope>
    <source>
        <strain evidence="1 2">9NM-10</strain>
    </source>
</reference>
<gene>
    <name evidence="1" type="ORF">COC42_13135</name>
</gene>
<dbReference type="OrthoDB" id="7469780at2"/>
<dbReference type="RefSeq" id="WP_096343749.1">
    <property type="nucleotide sequence ID" value="NZ_NWMW01000002.1"/>
</dbReference>
<dbReference type="Gene3D" id="3.40.50.1820">
    <property type="entry name" value="alpha/beta hydrolase"/>
    <property type="match status" value="1"/>
</dbReference>
<organism evidence="1 2">
    <name type="scientific">Sphingomonas spermidinifaciens</name>
    <dbReference type="NCBI Taxonomy" id="1141889"/>
    <lineage>
        <taxon>Bacteria</taxon>
        <taxon>Pseudomonadati</taxon>
        <taxon>Pseudomonadota</taxon>
        <taxon>Alphaproteobacteria</taxon>
        <taxon>Sphingomonadales</taxon>
        <taxon>Sphingomonadaceae</taxon>
        <taxon>Sphingomonas</taxon>
    </lineage>
</organism>
<evidence type="ECO:0000313" key="2">
    <source>
        <dbReference type="Proteomes" id="UP000218366"/>
    </source>
</evidence>
<dbReference type="AlphaFoldDB" id="A0A2A4B2R1"/>
<sequence length="179" mass="19477">MDLALPALANRFSVVTLAERRVPAWSRLLDWPAAGNGHVPVRARRLPDRNLLAARIDRAVLDADRAVLLVAEGAGCFAAAWWARLSPADYVGRVAGALFFEPGAKDEARFASPRVTLPFPSVVVGDREMRALADGWGSSVIDGDEGPLVRAQRAVQRFTAAVVEREVSRGERLWLGVVR</sequence>
<evidence type="ECO:0000313" key="1">
    <source>
        <dbReference type="EMBL" id="PCD02370.1"/>
    </source>
</evidence>
<name>A0A2A4B2R1_9SPHN</name>
<proteinExistence type="predicted"/>
<dbReference type="Proteomes" id="UP000218366">
    <property type="component" value="Unassembled WGS sequence"/>
</dbReference>
<accession>A0A2A4B2R1</accession>